<name>A0A8S5QNZ1_9CAUD</name>
<proteinExistence type="predicted"/>
<evidence type="ECO:0000313" key="1">
    <source>
        <dbReference type="EMBL" id="DAE20983.1"/>
    </source>
</evidence>
<reference evidence="1" key="1">
    <citation type="journal article" date="2021" name="Proc. Natl. Acad. Sci. U.S.A.">
        <title>A Catalog of Tens of Thousands of Viruses from Human Metagenomes Reveals Hidden Associations with Chronic Diseases.</title>
        <authorList>
            <person name="Tisza M.J."/>
            <person name="Buck C.B."/>
        </authorList>
    </citation>
    <scope>NUCLEOTIDE SEQUENCE</scope>
    <source>
        <strain evidence="1">CtMgQ24</strain>
    </source>
</reference>
<accession>A0A8S5QNZ1</accession>
<sequence>MFRARKTACSRHCLTCLQLAVTELNTSNQHFEKSECFFIINQRKV</sequence>
<organism evidence="1">
    <name type="scientific">Siphoviridae sp. ctMgQ24</name>
    <dbReference type="NCBI Taxonomy" id="2826263"/>
    <lineage>
        <taxon>Viruses</taxon>
        <taxon>Duplodnaviria</taxon>
        <taxon>Heunggongvirae</taxon>
        <taxon>Uroviricota</taxon>
        <taxon>Caudoviricetes</taxon>
    </lineage>
</organism>
<dbReference type="EMBL" id="BK015705">
    <property type="protein sequence ID" value="DAE20983.1"/>
    <property type="molecule type" value="Genomic_DNA"/>
</dbReference>
<protein>
    <submittedName>
        <fullName evidence="1">Uncharacterized protein</fullName>
    </submittedName>
</protein>